<dbReference type="AlphaFoldDB" id="A0A544QY71"/>
<dbReference type="Gene3D" id="2.60.320.10">
    <property type="entry name" value="N-utilization substance G protein NusG, insert domain"/>
    <property type="match status" value="1"/>
</dbReference>
<dbReference type="OrthoDB" id="47603at2"/>
<name>A0A544QY71_9FIRM</name>
<accession>A0A544QY71</accession>
<evidence type="ECO:0000256" key="1">
    <source>
        <dbReference type="SAM" id="Phobius"/>
    </source>
</evidence>
<dbReference type="Pfam" id="PF07009">
    <property type="entry name" value="NusG_II"/>
    <property type="match status" value="1"/>
</dbReference>
<comment type="caution">
    <text evidence="2">The sequence shown here is derived from an EMBL/GenBank/DDBJ whole genome shotgun (WGS) entry which is preliminary data.</text>
</comment>
<dbReference type="Proteomes" id="UP000317863">
    <property type="component" value="Unassembled WGS sequence"/>
</dbReference>
<keyword evidence="1" id="KW-0472">Membrane</keyword>
<organism evidence="2 3">
    <name type="scientific">Peptacetobacter hominis</name>
    <dbReference type="NCBI Taxonomy" id="2743610"/>
    <lineage>
        <taxon>Bacteria</taxon>
        <taxon>Bacillati</taxon>
        <taxon>Bacillota</taxon>
        <taxon>Clostridia</taxon>
        <taxon>Peptostreptococcales</taxon>
        <taxon>Peptostreptococcaceae</taxon>
        <taxon>Peptacetobacter</taxon>
    </lineage>
</organism>
<gene>
    <name evidence="2" type="ORF">EXD82_00325</name>
</gene>
<reference evidence="2 3" key="1">
    <citation type="submission" date="2019-02" db="EMBL/GenBank/DDBJ databases">
        <title>Peptostreptococcaceae bacterium ZHW00191 nov., a new bacterium isolated from the human gut.</title>
        <authorList>
            <person name="Zhou H.-W."/>
            <person name="Chen X.-J."/>
        </authorList>
    </citation>
    <scope>NUCLEOTIDE SEQUENCE [LARGE SCALE GENOMIC DNA]</scope>
    <source>
        <strain evidence="2 3">ZHW00191</strain>
    </source>
</reference>
<keyword evidence="3" id="KW-1185">Reference proteome</keyword>
<protein>
    <submittedName>
        <fullName evidence="2">NusG domain II-containing protein</fullName>
    </submittedName>
</protein>
<dbReference type="CDD" id="cd09911">
    <property type="entry name" value="Lin0431_like"/>
    <property type="match status" value="1"/>
</dbReference>
<proteinExistence type="predicted"/>
<evidence type="ECO:0000313" key="3">
    <source>
        <dbReference type="Proteomes" id="UP000317863"/>
    </source>
</evidence>
<sequence>MKKRDFILIALLLIMSAVFFVYNRKIDEKEGKVIQIYSNNKLYKEISIDEETEFKIKDGSGYNIVKVHDGGVEVTEANCPDKVCVNTGHISKPSQTIVCVPNKLSIKIIDSSSDDHDAIVQ</sequence>
<dbReference type="SUPFAM" id="SSF82004">
    <property type="entry name" value="N-utilization substance G protein NusG, insert domain"/>
    <property type="match status" value="1"/>
</dbReference>
<keyword evidence="1" id="KW-1133">Transmembrane helix</keyword>
<feature type="transmembrane region" description="Helical" evidence="1">
    <location>
        <begin position="6"/>
        <end position="22"/>
    </location>
</feature>
<keyword evidence="1" id="KW-0812">Transmembrane</keyword>
<evidence type="ECO:0000313" key="2">
    <source>
        <dbReference type="EMBL" id="TQQ85697.1"/>
    </source>
</evidence>
<dbReference type="InterPro" id="IPR038690">
    <property type="entry name" value="NusG_2_sf"/>
</dbReference>
<dbReference type="EMBL" id="SGJB01000001">
    <property type="protein sequence ID" value="TQQ85697.1"/>
    <property type="molecule type" value="Genomic_DNA"/>
</dbReference>
<dbReference type="RefSeq" id="WP_142534927.1">
    <property type="nucleotide sequence ID" value="NZ_SGJB01000001.1"/>
</dbReference>